<accession>A0A6J6H6D5</accession>
<evidence type="ECO:0000313" key="3">
    <source>
        <dbReference type="EMBL" id="CAB4606814.1"/>
    </source>
</evidence>
<protein>
    <submittedName>
        <fullName evidence="3">Unannotated protein</fullName>
    </submittedName>
</protein>
<sequence length="330" mass="34545">MTEPAENAASLIEGIRAGDRRSLARAITFAESTRAEHRVIADAVLEAVLPATGNAVRIGISGPPGVGKSTFIEAFGKHIIDQGHQLAVLAVDPSSRLTGGSILGDKTRMGELVNRPEAFIRPSPGGSQLGGVARRTREAMLLCEAAGFDVVVVETIGVGQSEVAVSDMVDLFALLVSPGGGDELQGIKRGIMELADLVIVNKADGDLAAAAARTRGDYASAVHLLRPKWNAWATEVLACSALHGIGVSEVWESVMSFRETVTSNGELAEARSAQATAWLWSEIGDTLLDRFRSDATVATLLPDIESNVSAGRITPAKAALQLLEAFGTNG</sequence>
<dbReference type="CDD" id="cd03114">
    <property type="entry name" value="MMAA-like"/>
    <property type="match status" value="1"/>
</dbReference>
<dbReference type="NCBIfam" id="NF006958">
    <property type="entry name" value="PRK09435.1"/>
    <property type="match status" value="1"/>
</dbReference>
<dbReference type="PANTHER" id="PTHR23408:SF3">
    <property type="entry name" value="METHYLMALONIC ACIDURIA TYPE A PROTEIN, MITOCHONDRIAL"/>
    <property type="match status" value="1"/>
</dbReference>
<reference evidence="3" key="1">
    <citation type="submission" date="2020-05" db="EMBL/GenBank/DDBJ databases">
        <authorList>
            <person name="Chiriac C."/>
            <person name="Salcher M."/>
            <person name="Ghai R."/>
            <person name="Kavagutti S V."/>
        </authorList>
    </citation>
    <scope>NUCLEOTIDE SEQUENCE</scope>
</reference>
<evidence type="ECO:0000259" key="2">
    <source>
        <dbReference type="SMART" id="SM00382"/>
    </source>
</evidence>
<dbReference type="PANTHER" id="PTHR23408">
    <property type="entry name" value="METHYLMALONYL-COA MUTASE"/>
    <property type="match status" value="1"/>
</dbReference>
<dbReference type="GO" id="GO:0005525">
    <property type="term" value="F:GTP binding"/>
    <property type="evidence" value="ECO:0007669"/>
    <property type="project" value="InterPro"/>
</dbReference>
<dbReference type="Pfam" id="PF03308">
    <property type="entry name" value="MeaB"/>
    <property type="match status" value="1"/>
</dbReference>
<dbReference type="NCBIfam" id="TIGR00750">
    <property type="entry name" value="lao"/>
    <property type="match status" value="1"/>
</dbReference>
<dbReference type="GO" id="GO:0005737">
    <property type="term" value="C:cytoplasm"/>
    <property type="evidence" value="ECO:0007669"/>
    <property type="project" value="TreeGrafter"/>
</dbReference>
<dbReference type="Gene3D" id="1.10.287.130">
    <property type="match status" value="1"/>
</dbReference>
<dbReference type="AlphaFoldDB" id="A0A6J6H6D5"/>
<dbReference type="EMBL" id="CAEZUO010000042">
    <property type="protein sequence ID" value="CAB4606814.1"/>
    <property type="molecule type" value="Genomic_DNA"/>
</dbReference>
<dbReference type="SUPFAM" id="SSF52540">
    <property type="entry name" value="P-loop containing nucleoside triphosphate hydrolases"/>
    <property type="match status" value="1"/>
</dbReference>
<feature type="domain" description="AAA+ ATPase" evidence="2">
    <location>
        <begin position="54"/>
        <end position="226"/>
    </location>
</feature>
<dbReference type="InterPro" id="IPR027417">
    <property type="entry name" value="P-loop_NTPase"/>
</dbReference>
<dbReference type="Gene3D" id="3.40.50.300">
    <property type="entry name" value="P-loop containing nucleotide triphosphate hydrolases"/>
    <property type="match status" value="1"/>
</dbReference>
<evidence type="ECO:0000256" key="1">
    <source>
        <dbReference type="ARBA" id="ARBA00009625"/>
    </source>
</evidence>
<dbReference type="GO" id="GO:0003924">
    <property type="term" value="F:GTPase activity"/>
    <property type="evidence" value="ECO:0007669"/>
    <property type="project" value="InterPro"/>
</dbReference>
<name>A0A6J6H6D5_9ZZZZ</name>
<gene>
    <name evidence="3" type="ORF">UFOPK1827_01012</name>
</gene>
<dbReference type="SMART" id="SM00382">
    <property type="entry name" value="AAA"/>
    <property type="match status" value="1"/>
</dbReference>
<proteinExistence type="inferred from homology"/>
<dbReference type="Gene3D" id="1.20.5.170">
    <property type="match status" value="1"/>
</dbReference>
<organism evidence="3">
    <name type="scientific">freshwater metagenome</name>
    <dbReference type="NCBI Taxonomy" id="449393"/>
    <lineage>
        <taxon>unclassified sequences</taxon>
        <taxon>metagenomes</taxon>
        <taxon>ecological metagenomes</taxon>
    </lineage>
</organism>
<comment type="similarity">
    <text evidence="1">Belongs to the SIMIBI class G3E GTPase family. ArgK/MeaB subfamily.</text>
</comment>
<dbReference type="InterPro" id="IPR003593">
    <property type="entry name" value="AAA+_ATPase"/>
</dbReference>
<dbReference type="InterPro" id="IPR005129">
    <property type="entry name" value="GTPase_ArgK"/>
</dbReference>